<dbReference type="InterPro" id="IPR016170">
    <property type="entry name" value="Cytok_DH_C_sf"/>
</dbReference>
<organism evidence="7 8">
    <name type="scientific">Kutzneria kofuensis</name>
    <dbReference type="NCBI Taxonomy" id="103725"/>
    <lineage>
        <taxon>Bacteria</taxon>
        <taxon>Bacillati</taxon>
        <taxon>Actinomycetota</taxon>
        <taxon>Actinomycetes</taxon>
        <taxon>Pseudonocardiales</taxon>
        <taxon>Pseudonocardiaceae</taxon>
        <taxon>Kutzneria</taxon>
    </lineage>
</organism>
<evidence type="ECO:0000256" key="3">
    <source>
        <dbReference type="ARBA" id="ARBA00022630"/>
    </source>
</evidence>
<comment type="caution">
    <text evidence="7">The sequence shown here is derived from an EMBL/GenBank/DDBJ whole genome shotgun (WGS) entry which is preliminary data.</text>
</comment>
<dbReference type="GO" id="GO:0071949">
    <property type="term" value="F:FAD binding"/>
    <property type="evidence" value="ECO:0007669"/>
    <property type="project" value="InterPro"/>
</dbReference>
<dbReference type="InterPro" id="IPR015345">
    <property type="entry name" value="Cytokinin_DH_FAD/cytokin-bd"/>
</dbReference>
<protein>
    <submittedName>
        <fullName evidence="7">FAD/FMN-containing dehydrogenase</fullName>
    </submittedName>
</protein>
<keyword evidence="4" id="KW-0274">FAD</keyword>
<dbReference type="InterPro" id="IPR016164">
    <property type="entry name" value="FAD-linked_Oxase-like_C"/>
</dbReference>
<accession>A0A7W9KRG9</accession>
<evidence type="ECO:0000313" key="8">
    <source>
        <dbReference type="Proteomes" id="UP000585638"/>
    </source>
</evidence>
<evidence type="ECO:0000256" key="5">
    <source>
        <dbReference type="ARBA" id="ARBA00023002"/>
    </source>
</evidence>
<keyword evidence="3" id="KW-0285">Flavoprotein</keyword>
<sequence length="423" mass="44579">MGESGVLHTDSAALTRVSSDFGGMIRRRPDAVLVPGAAADIAEVIRSGRPVTARGRGHSTHGQSLVDGGVVIDMAGLGTVHRVEPGYAVIDGGASWRTVLEATLPHGLTPPVITDFLDLSVGGTLSLGGIGGTSHRHGAQSDNVLELEVVTGAGEIVTCSPGTDLFRAVLGGLGQCGIITRATIKLVAAPPTVLHRKIRYPDTAALNAAQRDLVLSGQCDHVEGLIVQDGGWSHVLEAVSFGAEEFAVPGGGEIIRSETVSYFDFLNRLGTEDEFLATLSRRVQPRPWCTVFLPHTAIDAAVDASLARPLAEVGTAGGFLVYPIQRSVFNTPLLRVPEDPMPFQFSVFRYADDDGDSAAMLAANRAVYGLALAAGGTLYPFASVPLDHAGWQAHWGPHWEFLRAARSSYDPAGILNRGQGIFP</sequence>
<dbReference type="InterPro" id="IPR016166">
    <property type="entry name" value="FAD-bd_PCMH"/>
</dbReference>
<evidence type="ECO:0000256" key="2">
    <source>
        <dbReference type="ARBA" id="ARBA00005466"/>
    </source>
</evidence>
<dbReference type="Gene3D" id="3.30.43.10">
    <property type="entry name" value="Uridine Diphospho-n-acetylenolpyruvylglucosamine Reductase, domain 2"/>
    <property type="match status" value="1"/>
</dbReference>
<dbReference type="PROSITE" id="PS51387">
    <property type="entry name" value="FAD_PCMH"/>
    <property type="match status" value="1"/>
</dbReference>
<dbReference type="InterPro" id="IPR016167">
    <property type="entry name" value="FAD-bd_PCMH_sub1"/>
</dbReference>
<name>A0A7W9KRG9_9PSEU</name>
<dbReference type="InterPro" id="IPR036318">
    <property type="entry name" value="FAD-bd_PCMH-like_sf"/>
</dbReference>
<dbReference type="EMBL" id="JACHIR010000003">
    <property type="protein sequence ID" value="MBB5897375.1"/>
    <property type="molecule type" value="Genomic_DNA"/>
</dbReference>
<gene>
    <name evidence="7" type="ORF">BJ998_008634</name>
</gene>
<evidence type="ECO:0000256" key="4">
    <source>
        <dbReference type="ARBA" id="ARBA00022827"/>
    </source>
</evidence>
<dbReference type="GO" id="GO:0009690">
    <property type="term" value="P:cytokinin metabolic process"/>
    <property type="evidence" value="ECO:0007669"/>
    <property type="project" value="InterPro"/>
</dbReference>
<dbReference type="PANTHER" id="PTHR13878:SF53">
    <property type="entry name" value="CYTOKININ DEHYDROGENASE 6"/>
    <property type="match status" value="1"/>
</dbReference>
<dbReference type="Pfam" id="PF01565">
    <property type="entry name" value="FAD_binding_4"/>
    <property type="match status" value="1"/>
</dbReference>
<dbReference type="SUPFAM" id="SSF55103">
    <property type="entry name" value="FAD-linked oxidases, C-terminal domain"/>
    <property type="match status" value="1"/>
</dbReference>
<feature type="domain" description="FAD-binding PCMH-type" evidence="6">
    <location>
        <begin position="25"/>
        <end position="189"/>
    </location>
</feature>
<evidence type="ECO:0000313" key="7">
    <source>
        <dbReference type="EMBL" id="MBB5897375.1"/>
    </source>
</evidence>
<keyword evidence="8" id="KW-1185">Reference proteome</keyword>
<dbReference type="InterPro" id="IPR016169">
    <property type="entry name" value="FAD-bd_PCMH_sub2"/>
</dbReference>
<comment type="cofactor">
    <cofactor evidence="1">
        <name>FAD</name>
        <dbReference type="ChEBI" id="CHEBI:57692"/>
    </cofactor>
</comment>
<dbReference type="InterPro" id="IPR050432">
    <property type="entry name" value="FAD-linked_Oxidoreductases_BP"/>
</dbReference>
<reference evidence="7 8" key="1">
    <citation type="submission" date="2020-08" db="EMBL/GenBank/DDBJ databases">
        <title>Sequencing the genomes of 1000 actinobacteria strains.</title>
        <authorList>
            <person name="Klenk H.-P."/>
        </authorList>
    </citation>
    <scope>NUCLEOTIDE SEQUENCE [LARGE SCALE GENOMIC DNA]</scope>
    <source>
        <strain evidence="7 8">DSM 43851</strain>
    </source>
</reference>
<evidence type="ECO:0000256" key="1">
    <source>
        <dbReference type="ARBA" id="ARBA00001974"/>
    </source>
</evidence>
<dbReference type="Gene3D" id="3.40.462.10">
    <property type="entry name" value="FAD-linked oxidases, C-terminal domain"/>
    <property type="match status" value="1"/>
</dbReference>
<dbReference type="Gene3D" id="3.30.465.10">
    <property type="match status" value="1"/>
</dbReference>
<dbReference type="AlphaFoldDB" id="A0A7W9KRG9"/>
<dbReference type="InterPro" id="IPR006094">
    <property type="entry name" value="Oxid_FAD_bind_N"/>
</dbReference>
<dbReference type="RefSeq" id="WP_184869864.1">
    <property type="nucleotide sequence ID" value="NZ_BAAAWY010000043.1"/>
</dbReference>
<evidence type="ECO:0000259" key="6">
    <source>
        <dbReference type="PROSITE" id="PS51387"/>
    </source>
</evidence>
<proteinExistence type="inferred from homology"/>
<dbReference type="PANTHER" id="PTHR13878">
    <property type="entry name" value="GULONOLACTONE OXIDASE"/>
    <property type="match status" value="1"/>
</dbReference>
<dbReference type="Proteomes" id="UP000585638">
    <property type="component" value="Unassembled WGS sequence"/>
</dbReference>
<comment type="similarity">
    <text evidence="2">Belongs to the oxygen-dependent FAD-linked oxidoreductase family.</text>
</comment>
<dbReference type="Pfam" id="PF09265">
    <property type="entry name" value="Cytokin-bind"/>
    <property type="match status" value="1"/>
</dbReference>
<dbReference type="SUPFAM" id="SSF56176">
    <property type="entry name" value="FAD-binding/transporter-associated domain-like"/>
    <property type="match status" value="1"/>
</dbReference>
<keyword evidence="5" id="KW-0560">Oxidoreductase</keyword>
<dbReference type="GO" id="GO:0019139">
    <property type="term" value="F:cytokinin dehydrogenase activity"/>
    <property type="evidence" value="ECO:0007669"/>
    <property type="project" value="InterPro"/>
</dbReference>